<sequence length="269" mass="30262">MEQFIHIPSGNTKLAATIHYPAQRQTAERYPLIIICHGFLSTRIGVDRLFVQTARHLAEHGSIVVRFDYGGCGESSGDYGKLEMDDLIQQTKDVIDSVLSLELVDRRRLTLLGHSLGGAVALLTAVADPRVQSLVLWAAVAKPFTDITRIVGENLLASSPDGGVDYCGYRLTRQFFESLSRHQPLVQTHHFSGNVLLVHGTDDEEIPVDYCFLYERAFRLRNKGKCDKEVILGANHTFSSIQHRERLLHVTTSWLDAEHRDMKRSNQVI</sequence>
<dbReference type="Gene3D" id="3.40.50.1820">
    <property type="entry name" value="alpha/beta hydrolase"/>
    <property type="match status" value="1"/>
</dbReference>
<dbReference type="PANTHER" id="PTHR43265:SF1">
    <property type="entry name" value="ESTERASE ESTD"/>
    <property type="match status" value="1"/>
</dbReference>
<feature type="domain" description="Serine aminopeptidase S33" evidence="1">
    <location>
        <begin position="32"/>
        <end position="145"/>
    </location>
</feature>
<name>A0A7W0BZW9_9BACL</name>
<dbReference type="GO" id="GO:0052689">
    <property type="term" value="F:carboxylic ester hydrolase activity"/>
    <property type="evidence" value="ECO:0007669"/>
    <property type="project" value="TreeGrafter"/>
</dbReference>
<dbReference type="SUPFAM" id="SSF53474">
    <property type="entry name" value="alpha/beta-Hydrolases"/>
    <property type="match status" value="1"/>
</dbReference>
<dbReference type="EMBL" id="JACDUT010000009">
    <property type="protein sequence ID" value="MBA2876055.1"/>
    <property type="molecule type" value="Genomic_DNA"/>
</dbReference>
<dbReference type="Proteomes" id="UP000523087">
    <property type="component" value="Unassembled WGS sequence"/>
</dbReference>
<dbReference type="PANTHER" id="PTHR43265">
    <property type="entry name" value="ESTERASE ESTD"/>
    <property type="match status" value="1"/>
</dbReference>
<proteinExistence type="predicted"/>
<evidence type="ECO:0000313" key="3">
    <source>
        <dbReference type="Proteomes" id="UP000523087"/>
    </source>
</evidence>
<gene>
    <name evidence="2" type="ORF">HNR31_002850</name>
</gene>
<reference evidence="2 3" key="1">
    <citation type="submission" date="2020-07" db="EMBL/GenBank/DDBJ databases">
        <title>Genomic Encyclopedia of Type Strains, Phase IV (KMG-IV): sequencing the most valuable type-strain genomes for metagenomic binning, comparative biology and taxonomic classification.</title>
        <authorList>
            <person name="Goeker M."/>
        </authorList>
    </citation>
    <scope>NUCLEOTIDE SEQUENCE [LARGE SCALE GENOMIC DNA]</scope>
    <source>
        <strain evidence="2 3">DSM 15730</strain>
    </source>
</reference>
<comment type="caution">
    <text evidence="2">The sequence shown here is derived from an EMBL/GenBank/DDBJ whole genome shotgun (WGS) entry which is preliminary data.</text>
</comment>
<dbReference type="GO" id="GO:0006508">
    <property type="term" value="P:proteolysis"/>
    <property type="evidence" value="ECO:0007669"/>
    <property type="project" value="InterPro"/>
</dbReference>
<evidence type="ECO:0000259" key="1">
    <source>
        <dbReference type="Pfam" id="PF12146"/>
    </source>
</evidence>
<dbReference type="Pfam" id="PF12146">
    <property type="entry name" value="Hydrolase_4"/>
    <property type="match status" value="1"/>
</dbReference>
<accession>A0A7W0BZW9</accession>
<dbReference type="AlphaFoldDB" id="A0A7W0BZW9"/>
<dbReference type="GO" id="GO:0008236">
    <property type="term" value="F:serine-type peptidase activity"/>
    <property type="evidence" value="ECO:0007669"/>
    <property type="project" value="InterPro"/>
</dbReference>
<organism evidence="2 3">
    <name type="scientific">Thermaerobacillus caldiproteolyticus</name>
    <dbReference type="NCBI Taxonomy" id="247480"/>
    <lineage>
        <taxon>Bacteria</taxon>
        <taxon>Bacillati</taxon>
        <taxon>Bacillota</taxon>
        <taxon>Bacilli</taxon>
        <taxon>Bacillales</taxon>
        <taxon>Anoxybacillaceae</taxon>
        <taxon>Thermaerobacillus</taxon>
    </lineage>
</organism>
<dbReference type="InterPro" id="IPR029058">
    <property type="entry name" value="AB_hydrolase_fold"/>
</dbReference>
<keyword evidence="3" id="KW-1185">Reference proteome</keyword>
<protein>
    <recommendedName>
        <fullName evidence="1">Serine aminopeptidase S33 domain-containing protein</fullName>
    </recommendedName>
</protein>
<dbReference type="RefSeq" id="WP_181556800.1">
    <property type="nucleotide sequence ID" value="NZ_JACDUT010000009.1"/>
</dbReference>
<dbReference type="InterPro" id="IPR022742">
    <property type="entry name" value="Hydrolase_4"/>
</dbReference>
<dbReference type="InterPro" id="IPR053145">
    <property type="entry name" value="AB_hydrolase_Est10"/>
</dbReference>
<evidence type="ECO:0000313" key="2">
    <source>
        <dbReference type="EMBL" id="MBA2876055.1"/>
    </source>
</evidence>